<dbReference type="Gene3D" id="3.40.30.10">
    <property type="entry name" value="Glutaredoxin"/>
    <property type="match status" value="1"/>
</dbReference>
<gene>
    <name evidence="8" type="ORF">MNBD_CPR01-229</name>
</gene>
<dbReference type="InterPro" id="IPR012336">
    <property type="entry name" value="Thioredoxin-like_fold"/>
</dbReference>
<feature type="domain" description="Thioredoxin-like fold" evidence="7">
    <location>
        <begin position="48"/>
        <end position="181"/>
    </location>
</feature>
<keyword evidence="4" id="KW-1015">Disulfide bond</keyword>
<protein>
    <recommendedName>
        <fullName evidence="7">Thioredoxin-like fold domain-containing protein</fullName>
    </recommendedName>
</protein>
<accession>A0A3B0UUS1</accession>
<comment type="similarity">
    <text evidence="1">Belongs to the thioredoxin family. DsbA subfamily.</text>
</comment>
<feature type="transmembrane region" description="Helical" evidence="6">
    <location>
        <begin position="6"/>
        <end position="25"/>
    </location>
</feature>
<dbReference type="PANTHER" id="PTHR13887:SF14">
    <property type="entry name" value="DISULFIDE BOND FORMATION PROTEIN D"/>
    <property type="match status" value="1"/>
</dbReference>
<keyword evidence="6" id="KW-0472">Membrane</keyword>
<dbReference type="AlphaFoldDB" id="A0A3B0UUS1"/>
<organism evidence="8">
    <name type="scientific">hydrothermal vent metagenome</name>
    <dbReference type="NCBI Taxonomy" id="652676"/>
    <lineage>
        <taxon>unclassified sequences</taxon>
        <taxon>metagenomes</taxon>
        <taxon>ecological metagenomes</taxon>
    </lineage>
</organism>
<evidence type="ECO:0000256" key="3">
    <source>
        <dbReference type="ARBA" id="ARBA00023002"/>
    </source>
</evidence>
<dbReference type="GO" id="GO:0016491">
    <property type="term" value="F:oxidoreductase activity"/>
    <property type="evidence" value="ECO:0007669"/>
    <property type="project" value="UniProtKB-KW"/>
</dbReference>
<proteinExistence type="inferred from homology"/>
<name>A0A3B0UUS1_9ZZZZ</name>
<evidence type="ECO:0000256" key="4">
    <source>
        <dbReference type="ARBA" id="ARBA00023157"/>
    </source>
</evidence>
<sequence length="228" mass="24513">MERSSIVPLTILLGGIIIAVSVYITTAQKKPISIHDENLSALKSVGTNDHIFGSPTAPVIIIEYSDMECDYCATMQKTMQKLMANYGPSGKVAWVFREFPLTELHQNSFKAAEAAECVAKTAGNEAFWKFTSLLFANQPVPPGKFGQYASKAGADPSAVATCIISGSVDARISSDRKNALDIGARGAPYAVILTSWASPVVINGVYPYSYLKQQIDAALATVKSKEQK</sequence>
<keyword evidence="3" id="KW-0560">Oxidoreductase</keyword>
<keyword evidence="6" id="KW-0812">Transmembrane</keyword>
<evidence type="ECO:0000256" key="6">
    <source>
        <dbReference type="SAM" id="Phobius"/>
    </source>
</evidence>
<keyword evidence="5" id="KW-0676">Redox-active center</keyword>
<evidence type="ECO:0000313" key="8">
    <source>
        <dbReference type="EMBL" id="VAW31883.1"/>
    </source>
</evidence>
<dbReference type="InterPro" id="IPR036249">
    <property type="entry name" value="Thioredoxin-like_sf"/>
</dbReference>
<reference evidence="8" key="1">
    <citation type="submission" date="2018-06" db="EMBL/GenBank/DDBJ databases">
        <authorList>
            <person name="Zhirakovskaya E."/>
        </authorList>
    </citation>
    <scope>NUCLEOTIDE SEQUENCE</scope>
</reference>
<evidence type="ECO:0000256" key="2">
    <source>
        <dbReference type="ARBA" id="ARBA00022729"/>
    </source>
</evidence>
<evidence type="ECO:0000256" key="5">
    <source>
        <dbReference type="ARBA" id="ARBA00023284"/>
    </source>
</evidence>
<evidence type="ECO:0000256" key="1">
    <source>
        <dbReference type="ARBA" id="ARBA00005791"/>
    </source>
</evidence>
<keyword evidence="2" id="KW-0732">Signal</keyword>
<dbReference type="PANTHER" id="PTHR13887">
    <property type="entry name" value="GLUTATHIONE S-TRANSFERASE KAPPA"/>
    <property type="match status" value="1"/>
</dbReference>
<evidence type="ECO:0000259" key="7">
    <source>
        <dbReference type="Pfam" id="PF13462"/>
    </source>
</evidence>
<keyword evidence="6" id="KW-1133">Transmembrane helix</keyword>
<dbReference type="EMBL" id="UOEV01000005">
    <property type="protein sequence ID" value="VAW31883.1"/>
    <property type="molecule type" value="Genomic_DNA"/>
</dbReference>
<dbReference type="Pfam" id="PF13462">
    <property type="entry name" value="Thioredoxin_4"/>
    <property type="match status" value="1"/>
</dbReference>
<dbReference type="SUPFAM" id="SSF52833">
    <property type="entry name" value="Thioredoxin-like"/>
    <property type="match status" value="1"/>
</dbReference>